<dbReference type="PANTHER" id="PTHR34075">
    <property type="entry name" value="BLR3430 PROTEIN"/>
    <property type="match status" value="1"/>
</dbReference>
<organism evidence="2 3">
    <name type="scientific">Halobacterium litoreum</name>
    <dbReference type="NCBI Taxonomy" id="2039234"/>
    <lineage>
        <taxon>Archaea</taxon>
        <taxon>Methanobacteriati</taxon>
        <taxon>Methanobacteriota</taxon>
        <taxon>Stenosarchaea group</taxon>
        <taxon>Halobacteria</taxon>
        <taxon>Halobacteriales</taxon>
        <taxon>Halobacteriaceae</taxon>
        <taxon>Halobacterium</taxon>
    </lineage>
</organism>
<dbReference type="InterPro" id="IPR012340">
    <property type="entry name" value="NA-bd_OB-fold"/>
</dbReference>
<name>A0ABD5NHZ0_9EURY</name>
<dbReference type="GeneID" id="69118175"/>
<dbReference type="PANTHER" id="PTHR34075:SF5">
    <property type="entry name" value="BLR3430 PROTEIN"/>
    <property type="match status" value="1"/>
</dbReference>
<dbReference type="RefSeq" id="WP_232569738.1">
    <property type="nucleotide sequence ID" value="NZ_CP089466.1"/>
</dbReference>
<dbReference type="AlphaFoldDB" id="A0ABD5NHZ0"/>
<keyword evidence="3" id="KW-1185">Reference proteome</keyword>
<sequence>MSDVRDAGYDDFVDALADGEGYYVECDEGHGSLPPRRACPHCASRDLSEEPLPETGTVESCTEIHVPTPSFADDAPYVVAVVDFGPVRVTGQVLADPEDVEIGSTVAPTVTETATEGDRLVAFELR</sequence>
<protein>
    <submittedName>
        <fullName evidence="2">Zn-ribbon domain-containing OB-fold protein</fullName>
    </submittedName>
</protein>
<dbReference type="InterPro" id="IPR052513">
    <property type="entry name" value="Thioester_dehydratase-like"/>
</dbReference>
<evidence type="ECO:0000313" key="2">
    <source>
        <dbReference type="EMBL" id="MFC3478810.1"/>
    </source>
</evidence>
<evidence type="ECO:0000259" key="1">
    <source>
        <dbReference type="Pfam" id="PF01796"/>
    </source>
</evidence>
<comment type="caution">
    <text evidence="2">The sequence shown here is derived from an EMBL/GenBank/DDBJ whole genome shotgun (WGS) entry which is preliminary data.</text>
</comment>
<dbReference type="SUPFAM" id="SSF50249">
    <property type="entry name" value="Nucleic acid-binding proteins"/>
    <property type="match status" value="1"/>
</dbReference>
<accession>A0ABD5NHZ0</accession>
<gene>
    <name evidence="2" type="ORF">ACFOKC_13855</name>
</gene>
<reference evidence="2 3" key="1">
    <citation type="journal article" date="2019" name="Int. J. Syst. Evol. Microbiol.">
        <title>The Global Catalogue of Microorganisms (GCM) 10K type strain sequencing project: providing services to taxonomists for standard genome sequencing and annotation.</title>
        <authorList>
            <consortium name="The Broad Institute Genomics Platform"/>
            <consortium name="The Broad Institute Genome Sequencing Center for Infectious Disease"/>
            <person name="Wu L."/>
            <person name="Ma J."/>
        </authorList>
    </citation>
    <scope>NUCLEOTIDE SEQUENCE [LARGE SCALE GENOMIC DNA]</scope>
    <source>
        <strain evidence="2 3">CGMCC 1.12562</strain>
    </source>
</reference>
<evidence type="ECO:0000313" key="3">
    <source>
        <dbReference type="Proteomes" id="UP001595660"/>
    </source>
</evidence>
<feature type="domain" description="ChsH2 C-terminal OB-fold" evidence="1">
    <location>
        <begin position="50"/>
        <end position="108"/>
    </location>
</feature>
<dbReference type="EMBL" id="JBHRWN010000002">
    <property type="protein sequence ID" value="MFC3478810.1"/>
    <property type="molecule type" value="Genomic_DNA"/>
</dbReference>
<proteinExistence type="predicted"/>
<dbReference type="Proteomes" id="UP001595660">
    <property type="component" value="Unassembled WGS sequence"/>
</dbReference>
<dbReference type="Pfam" id="PF01796">
    <property type="entry name" value="OB_ChsH2_C"/>
    <property type="match status" value="1"/>
</dbReference>
<dbReference type="InterPro" id="IPR002878">
    <property type="entry name" value="ChsH2_C"/>
</dbReference>